<feature type="region of interest" description="Disordered" evidence="5">
    <location>
        <begin position="1991"/>
        <end position="2011"/>
    </location>
</feature>
<reference evidence="7 8" key="1">
    <citation type="submission" date="2024-03" db="EMBL/GenBank/DDBJ databases">
        <title>Adaptation during the transition from Ophiocordyceps entomopathogen to insect associate is accompanied by gene loss and intensified selection.</title>
        <authorList>
            <person name="Ward C.M."/>
            <person name="Onetto C.A."/>
            <person name="Borneman A.R."/>
        </authorList>
    </citation>
    <scope>NUCLEOTIDE SEQUENCE [LARGE SCALE GENOMIC DNA]</scope>
    <source>
        <strain evidence="7">AWRI1</strain>
        <tissue evidence="7">Single Adult Female</tissue>
    </source>
</reference>
<evidence type="ECO:0000259" key="6">
    <source>
        <dbReference type="PROSITE" id="PS50010"/>
    </source>
</evidence>
<feature type="compositionally biased region" description="Basic residues" evidence="5">
    <location>
        <begin position="1008"/>
        <end position="1018"/>
    </location>
</feature>
<feature type="compositionally biased region" description="Pro residues" evidence="5">
    <location>
        <begin position="633"/>
        <end position="656"/>
    </location>
</feature>
<dbReference type="InterPro" id="IPR015943">
    <property type="entry name" value="WD40/YVTN_repeat-like_dom_sf"/>
</dbReference>
<keyword evidence="8" id="KW-1185">Reference proteome</keyword>
<dbReference type="PROSITE" id="PS50010">
    <property type="entry name" value="DH_2"/>
    <property type="match status" value="1"/>
</dbReference>
<feature type="compositionally biased region" description="Basic and acidic residues" evidence="5">
    <location>
        <begin position="1111"/>
        <end position="1133"/>
    </location>
</feature>
<dbReference type="SUPFAM" id="SSF50998">
    <property type="entry name" value="Quinoprotein alcohol dehydrogenase-like"/>
    <property type="match status" value="1"/>
</dbReference>
<evidence type="ECO:0000313" key="7">
    <source>
        <dbReference type="EMBL" id="KAK7580207.1"/>
    </source>
</evidence>
<comment type="similarity">
    <text evidence="1">Belongs to the universal ribosomal protein uL2 family.</text>
</comment>
<evidence type="ECO:0000256" key="5">
    <source>
        <dbReference type="SAM" id="MobiDB-lite"/>
    </source>
</evidence>
<dbReference type="GO" id="GO:0003735">
    <property type="term" value="F:structural constituent of ribosome"/>
    <property type="evidence" value="ECO:0007669"/>
    <property type="project" value="InterPro"/>
</dbReference>
<dbReference type="Gene3D" id="2.40.50.140">
    <property type="entry name" value="Nucleic acid-binding proteins"/>
    <property type="match status" value="1"/>
</dbReference>
<keyword evidence="3" id="KW-0689">Ribosomal protein</keyword>
<evidence type="ECO:0000313" key="8">
    <source>
        <dbReference type="Proteomes" id="UP001367676"/>
    </source>
</evidence>
<feature type="region of interest" description="Disordered" evidence="5">
    <location>
        <begin position="259"/>
        <end position="310"/>
    </location>
</feature>
<dbReference type="SUPFAM" id="SSF48065">
    <property type="entry name" value="DBL homology domain (DH-domain)"/>
    <property type="match status" value="1"/>
</dbReference>
<feature type="compositionally biased region" description="Polar residues" evidence="5">
    <location>
        <begin position="944"/>
        <end position="954"/>
    </location>
</feature>
<feature type="region of interest" description="Disordered" evidence="5">
    <location>
        <begin position="562"/>
        <end position="680"/>
    </location>
</feature>
<evidence type="ECO:0000256" key="2">
    <source>
        <dbReference type="ARBA" id="ARBA00022658"/>
    </source>
</evidence>
<feature type="region of interest" description="Disordered" evidence="5">
    <location>
        <begin position="1198"/>
        <end position="1287"/>
    </location>
</feature>
<dbReference type="Gene3D" id="2.30.30.30">
    <property type="match status" value="1"/>
</dbReference>
<name>A0AAN9TN47_9HEMI</name>
<dbReference type="SUPFAM" id="SSF50249">
    <property type="entry name" value="Nucleic acid-binding proteins"/>
    <property type="match status" value="1"/>
</dbReference>
<accession>A0AAN9TN47</accession>
<organism evidence="7 8">
    <name type="scientific">Parthenolecanium corni</name>
    <dbReference type="NCBI Taxonomy" id="536013"/>
    <lineage>
        <taxon>Eukaryota</taxon>
        <taxon>Metazoa</taxon>
        <taxon>Ecdysozoa</taxon>
        <taxon>Arthropoda</taxon>
        <taxon>Hexapoda</taxon>
        <taxon>Insecta</taxon>
        <taxon>Pterygota</taxon>
        <taxon>Neoptera</taxon>
        <taxon>Paraneoptera</taxon>
        <taxon>Hemiptera</taxon>
        <taxon>Sternorrhyncha</taxon>
        <taxon>Coccoidea</taxon>
        <taxon>Coccidae</taxon>
        <taxon>Parthenolecanium</taxon>
    </lineage>
</organism>
<dbReference type="InterPro" id="IPR008991">
    <property type="entry name" value="Translation_prot_SH3-like_sf"/>
</dbReference>
<dbReference type="InterPro" id="IPR039919">
    <property type="entry name" value="ARHGEF10/ARHGEF17"/>
</dbReference>
<keyword evidence="4" id="KW-0687">Ribonucleoprotein</keyword>
<evidence type="ECO:0000256" key="1">
    <source>
        <dbReference type="ARBA" id="ARBA00005636"/>
    </source>
</evidence>
<protein>
    <recommendedName>
        <fullName evidence="6">DH domain-containing protein</fullName>
    </recommendedName>
</protein>
<dbReference type="InterPro" id="IPR012340">
    <property type="entry name" value="NA-bd_OB-fold"/>
</dbReference>
<dbReference type="GO" id="GO:0005840">
    <property type="term" value="C:ribosome"/>
    <property type="evidence" value="ECO:0007669"/>
    <property type="project" value="UniProtKB-KW"/>
</dbReference>
<dbReference type="InterPro" id="IPR000219">
    <property type="entry name" value="DH_dom"/>
</dbReference>
<dbReference type="SMART" id="SM00325">
    <property type="entry name" value="RhoGEF"/>
    <property type="match status" value="1"/>
</dbReference>
<dbReference type="InterPro" id="IPR035899">
    <property type="entry name" value="DBL_dom_sf"/>
</dbReference>
<dbReference type="GO" id="GO:0005085">
    <property type="term" value="F:guanyl-nucleotide exchange factor activity"/>
    <property type="evidence" value="ECO:0007669"/>
    <property type="project" value="UniProtKB-KW"/>
</dbReference>
<evidence type="ECO:0000256" key="4">
    <source>
        <dbReference type="ARBA" id="ARBA00023274"/>
    </source>
</evidence>
<feature type="compositionally biased region" description="Basic and acidic residues" evidence="5">
    <location>
        <begin position="562"/>
        <end position="572"/>
    </location>
</feature>
<dbReference type="CDD" id="cd00160">
    <property type="entry name" value="RhoGEF"/>
    <property type="match status" value="1"/>
</dbReference>
<dbReference type="Pfam" id="PF03947">
    <property type="entry name" value="Ribosomal_L2_C"/>
    <property type="match status" value="1"/>
</dbReference>
<dbReference type="SUPFAM" id="SSF50729">
    <property type="entry name" value="PH domain-like"/>
    <property type="match status" value="1"/>
</dbReference>
<dbReference type="Pfam" id="PF00621">
    <property type="entry name" value="RhoGEF"/>
    <property type="match status" value="1"/>
</dbReference>
<dbReference type="Pfam" id="PF19057">
    <property type="entry name" value="PH_19"/>
    <property type="match status" value="1"/>
</dbReference>
<evidence type="ECO:0000256" key="3">
    <source>
        <dbReference type="ARBA" id="ARBA00022980"/>
    </source>
</evidence>
<dbReference type="InterPro" id="IPR022669">
    <property type="entry name" value="Ribosomal_uL2_C"/>
</dbReference>
<dbReference type="InterPro" id="IPR011047">
    <property type="entry name" value="Quinoprotein_ADH-like_sf"/>
</dbReference>
<feature type="region of interest" description="Disordered" evidence="5">
    <location>
        <begin position="1098"/>
        <end position="1153"/>
    </location>
</feature>
<dbReference type="InterPro" id="IPR014722">
    <property type="entry name" value="Rib_uL2_dom2"/>
</dbReference>
<dbReference type="SMART" id="SM01383">
    <property type="entry name" value="Ribosomal_L2"/>
    <property type="match status" value="1"/>
</dbReference>
<dbReference type="Gene3D" id="2.130.10.10">
    <property type="entry name" value="YVTN repeat-like/Quinoprotein amine dehydrogenase"/>
    <property type="match status" value="1"/>
</dbReference>
<keyword evidence="2" id="KW-0344">Guanine-nucleotide releasing factor</keyword>
<feature type="compositionally biased region" description="Basic residues" evidence="5">
    <location>
        <begin position="289"/>
        <end position="298"/>
    </location>
</feature>
<dbReference type="GO" id="GO:0030036">
    <property type="term" value="P:actin cytoskeleton organization"/>
    <property type="evidence" value="ECO:0007669"/>
    <property type="project" value="TreeGrafter"/>
</dbReference>
<feature type="domain" description="DH" evidence="6">
    <location>
        <begin position="1484"/>
        <end position="1590"/>
    </location>
</feature>
<dbReference type="InterPro" id="IPR022666">
    <property type="entry name" value="Ribosomal_uL2_RNA-bd_dom"/>
</dbReference>
<dbReference type="SMART" id="SM01382">
    <property type="entry name" value="Ribosomal_L2_C"/>
    <property type="match status" value="1"/>
</dbReference>
<sequence>MKTYCACAKSTRTKKNAASRSRRRQLQKPQPATFIRNAAVLGQFSSCKIHTSSVHDGWNVFHLVKPDPMYHKCRRKVYYPEKYTIEPLKNDHLGGRDPITRRVVTARIGGGVKHLYHWVDHKRSGPKTPNEFYVEKVIQIMNCGHHSAHIALVGGENHLRYIPATVNMKAGDLIRTSQYIPPEPYIANEGDAFPLGALQVGTMVNNLERLPDMGGVFLTAAGVFGIILRKFNRRVIVKFPSKLEVSFPQECMATVGQLSNAEHDSTPLGNHSKLRESGRRPKSGFAQKKTGRFGRKIKPPPPVKVMKPLPDARNTSSVVKIGSVKVHFTQNFKKDDYPATTSSVLRQHIEAAKRINDGEVDEGDEDEELKCCGVPWPPSRIPLAASYSNYRRTNRRICISRNTVDRGNKQQNFFTAAPPQSPPSSVVHRCTSVWPQLPNVRVVRPTLVSYCFGGSAKRHIVSNLREFGATADANRSVVTASECDRWCCKCCDDSTVASSEYVPIWPQNAVADLQPFNRLCSSCCRSCGTRHRASSSPPCGSSASSSTGTACNNTSTTLDHFQKFRFGSDRSNRYGGGRRGSAGSHKKKVAPSRTSDKSINLKKLTDKLKPSSHPHDGDSSAGPAAFQSMNSHEPPPPPPLPPPSFASKPPPPPPPIQVFIPLKGDDSDEGTGASAAEGEKDADIFDGVNLKLMKPESRTIVGSYYQRSIPFRSASFSQVHYLPEDRKYIRNSLRKLGPLKRVSGSGGENVSATLPRTNISATCVGDPYTEQSSLAPHDVHSEFLHQFTDETAETSQPKHSDDFISSETQEEKASNAPEEGDTSHALLEGIPQEGNVSNSPNNECIFGETVLDNTTFGESVITDVISNEITPENFCSEEPKKEHVERCEPMLANAGTETAVENTVSSETFGHDQPDKSVDVTAIQIDPNLTSSIASSQLQEFLASSEQSLPSHSLQDAFPTPPASQRSTFSSSEERVSLIEQEPAEPLTSSVIPVNAPTINKKYPQPPKRTKHKHKHRHRPCARLYFSDENIFATGATLEANDLRDDYPARVESVENISVTIRAPEAGDSELRKGNQPTIVGINFINDSIDKDQEIAVESSTAANPTPAEIVADREMDIDRGGKDGNTLAKEEANSGSSGQHDPPPPPPLPPKREKLVVDVSTATESMAEADHVHFYQTPSSPEDSSLRPQWPIFMARHGRKLTPQTSTEKEDEPELYSSRKYHLFSRGDSFSEADSDPGEKRSISPAAVKDGRLSPLPHSGHEMSDSDSRSTTPRSRHYSSTVPYSKRPLRGPYLEMIVNEQKKPENLKNAAFNKLLDSRGGWILPNSNDRAVDDYYLRRSNTSPPSSTQKLNVGSSMSSVASSASTVSLLPKRKISANIPFCGSTSLRAPAEEKTLVHHQRTTSSPSQLEYYPDQLSGHSHSNPVPNQQLLHQLLRGSSEHSLIQDVDLLKKMYPSSSYKDTRSHIVVELYDTERSYVESLHILVTFTKPAVIDSYIAFINNRKTANESIKQITQTKPAFVRFIDAMAREHKGKLTLDSLLIMPVQRIPRYELLIQSLLKHTEICHPDYDKLQEALRQIHELALRINCTERDSLELEQIENLIDGLANLVTGDRTFLRYDLVSMTSGQGPSRKERALFLFNDLLIITSVKRRSSTVKKAVLSSPASITSSLEANKYKLLMKIPLEHLDIVKVKDENLRRMMREMEYLTDDVNTLSQMVDLVATLHCPHGQIEENIREMLGALNKQLNDRHVSESQLSYLELALNTRNSVENISVLFPKPEKRTNWEETFLEAKTRLNVSGDRRLSPEFLTSVPIRKTRAGLQFTCAAASYNQQDVWVCNSDGYVGQVCILSLNPEPAVTSCNGVCNARILSVTSVPVSRYIEKCQDSPDSLDAASHTPSTSLHKSEPFEEVTESIPVENLERKVSDICLDRNAIGSLAEMQSAPQQEYDLLPSRNAIGYLANAIFYLAEMQSLYKEGIILIISSSSSDEDDEDELIEEQKTVESPSPETVDSTMWLGTEDGVVHIYNCADSLRIKRNRLKIQHNSAVYCIFYVDKSVFVSLANGEVYMYNWCASLGWNTTDPIVILVGCVTSPVSRMFLVCGKLWCVCHNIIKTLNIHTLQIENSFTIIGENNRAITSVAVSGFSVYLSLQNSAVLRVIHGISCEILAEVNIAPAVTKMLSGVDDIIRQHKAACLRVTSLLACKELLWIGTSAGVILTMPLPIVKQDTTKITNISPPIGLPHGHTGHVRFLTAVKYKSKKKDTTLRRSSKVLERKPDLSNVNKMLIISGGDGYEDFRSSSVSEIAGREDSTNHLLIWRF</sequence>
<dbReference type="Gene3D" id="1.20.900.10">
    <property type="entry name" value="Dbl homology (DH) domain"/>
    <property type="match status" value="1"/>
</dbReference>
<dbReference type="InterPro" id="IPR011993">
    <property type="entry name" value="PH-like_dom_sf"/>
</dbReference>
<dbReference type="GO" id="GO:0006412">
    <property type="term" value="P:translation"/>
    <property type="evidence" value="ECO:0007669"/>
    <property type="project" value="InterPro"/>
</dbReference>
<comment type="caution">
    <text evidence="7">The sequence shown here is derived from an EMBL/GenBank/DDBJ whole genome shotgun (WGS) entry which is preliminary data.</text>
</comment>
<feature type="region of interest" description="Disordered" evidence="5">
    <location>
        <begin position="944"/>
        <end position="1018"/>
    </location>
</feature>
<feature type="region of interest" description="Disordered" evidence="5">
    <location>
        <begin position="790"/>
        <end position="822"/>
    </location>
</feature>
<dbReference type="Pfam" id="PF19056">
    <property type="entry name" value="WD40_2"/>
    <property type="match status" value="1"/>
</dbReference>
<dbReference type="SUPFAM" id="SSF50104">
    <property type="entry name" value="Translation proteins SH3-like domain"/>
    <property type="match status" value="1"/>
</dbReference>
<dbReference type="Proteomes" id="UP001367676">
    <property type="component" value="Unassembled WGS sequence"/>
</dbReference>
<dbReference type="EMBL" id="JBBCAQ010000034">
    <property type="protein sequence ID" value="KAK7580207.1"/>
    <property type="molecule type" value="Genomic_DNA"/>
</dbReference>
<dbReference type="PANTHER" id="PTHR12877:SF15">
    <property type="entry name" value="RHO GUANINE NUCLEOTIDE EXCHANGE FACTOR 17"/>
    <property type="match status" value="1"/>
</dbReference>
<dbReference type="PANTHER" id="PTHR12877">
    <property type="entry name" value="RHO GUANINE NUCLEOTIDE EXCHANGE FACTOR"/>
    <property type="match status" value="1"/>
</dbReference>
<feature type="compositionally biased region" description="Basic and acidic residues" evidence="5">
    <location>
        <begin position="603"/>
        <end position="618"/>
    </location>
</feature>
<gene>
    <name evidence="7" type="ORF">V9T40_000836</name>
</gene>
<proteinExistence type="inferred from homology"/>
<feature type="compositionally biased region" description="Basic and acidic residues" evidence="5">
    <location>
        <begin position="1260"/>
        <end position="1269"/>
    </location>
</feature>
<dbReference type="GO" id="GO:1990904">
    <property type="term" value="C:ribonucleoprotein complex"/>
    <property type="evidence" value="ECO:0007669"/>
    <property type="project" value="UniProtKB-KW"/>
</dbReference>
<dbReference type="Gene3D" id="2.30.29.30">
    <property type="entry name" value="Pleckstrin-homology domain (PH domain)/Phosphotyrosine-binding domain (PTB)"/>
    <property type="match status" value="1"/>
</dbReference>
<feature type="region of interest" description="Disordered" evidence="5">
    <location>
        <begin position="1892"/>
        <end position="1911"/>
    </location>
</feature>